<dbReference type="Proteomes" id="UP000794436">
    <property type="component" value="Unassembled WGS sequence"/>
</dbReference>
<evidence type="ECO:0000313" key="1">
    <source>
        <dbReference type="EMBL" id="TMW55773.1"/>
    </source>
</evidence>
<comment type="caution">
    <text evidence="1">The sequence shown here is derived from an EMBL/GenBank/DDBJ whole genome shotgun (WGS) entry which is preliminary data.</text>
</comment>
<accession>A0A8K1C3I2</accession>
<dbReference type="EMBL" id="SPLM01000147">
    <property type="protein sequence ID" value="TMW55773.1"/>
    <property type="molecule type" value="Genomic_DNA"/>
</dbReference>
<dbReference type="AlphaFoldDB" id="A0A8K1C3I2"/>
<keyword evidence="2" id="KW-1185">Reference proteome</keyword>
<protein>
    <submittedName>
        <fullName evidence="1">Uncharacterized protein</fullName>
    </submittedName>
</protein>
<evidence type="ECO:0000313" key="2">
    <source>
        <dbReference type="Proteomes" id="UP000794436"/>
    </source>
</evidence>
<gene>
    <name evidence="1" type="ORF">Poli38472_010655</name>
</gene>
<organism evidence="1 2">
    <name type="scientific">Pythium oligandrum</name>
    <name type="common">Mycoparasitic fungus</name>
    <dbReference type="NCBI Taxonomy" id="41045"/>
    <lineage>
        <taxon>Eukaryota</taxon>
        <taxon>Sar</taxon>
        <taxon>Stramenopiles</taxon>
        <taxon>Oomycota</taxon>
        <taxon>Peronosporomycetes</taxon>
        <taxon>Pythiales</taxon>
        <taxon>Pythiaceae</taxon>
        <taxon>Pythium</taxon>
    </lineage>
</organism>
<sequence length="150" mass="17323">MARPATTAPLVDPAIIEPKRFTDEDIVEAQARCQDRVKVAHTKEAIARRHDREVELDRFSRTKNVSFEASVIAARRLRDRKVHERKLQEEEVDLLMSQQTSSIEAMNIARMLSPRYEEKVAFQPSVSRNSVEEARVKQLLMNARVGSFYQ</sequence>
<name>A0A8K1C3I2_PYTOL</name>
<reference evidence="1" key="1">
    <citation type="submission" date="2019-03" db="EMBL/GenBank/DDBJ databases">
        <title>Long read genome sequence of the mycoparasitic Pythium oligandrum ATCC 38472 isolated from sugarbeet rhizosphere.</title>
        <authorList>
            <person name="Gaulin E."/>
        </authorList>
    </citation>
    <scope>NUCLEOTIDE SEQUENCE</scope>
    <source>
        <strain evidence="1">ATCC 38472_TT</strain>
    </source>
</reference>
<proteinExistence type="predicted"/>
<dbReference type="OrthoDB" id="65326at2759"/>